<evidence type="ECO:0000256" key="4">
    <source>
        <dbReference type="ARBA" id="ARBA00016218"/>
    </source>
</evidence>
<dbReference type="GO" id="GO:0046654">
    <property type="term" value="P:tetrahydrofolate biosynthetic process"/>
    <property type="evidence" value="ECO:0007669"/>
    <property type="project" value="UniProtKB-UniPathway"/>
</dbReference>
<keyword evidence="8" id="KW-0067">ATP-binding</keyword>
<evidence type="ECO:0000256" key="10">
    <source>
        <dbReference type="ARBA" id="ARBA00029409"/>
    </source>
</evidence>
<feature type="domain" description="7,8-dihydro-6-hydroxymethylpterin-pyrophosphokinase" evidence="13">
    <location>
        <begin position="9"/>
        <end position="159"/>
    </location>
</feature>
<evidence type="ECO:0000256" key="12">
    <source>
        <dbReference type="ARBA" id="ARBA00033413"/>
    </source>
</evidence>
<dbReference type="OrthoDB" id="9808041at2"/>
<dbReference type="NCBIfam" id="TIGR01498">
    <property type="entry name" value="folK"/>
    <property type="match status" value="1"/>
</dbReference>
<keyword evidence="5 14" id="KW-0808">Transferase</keyword>
<dbReference type="GO" id="GO:0003848">
    <property type="term" value="F:2-amino-4-hydroxy-6-hydroxymethyldihydropteridine diphosphokinase activity"/>
    <property type="evidence" value="ECO:0007669"/>
    <property type="project" value="UniProtKB-EC"/>
</dbReference>
<dbReference type="CDD" id="cd00483">
    <property type="entry name" value="HPPK"/>
    <property type="match status" value="1"/>
</dbReference>
<evidence type="ECO:0000256" key="6">
    <source>
        <dbReference type="ARBA" id="ARBA00022741"/>
    </source>
</evidence>
<comment type="similarity">
    <text evidence="2">Belongs to the HPPK family.</text>
</comment>
<dbReference type="EC" id="2.7.6.3" evidence="3"/>
<keyword evidence="7 14" id="KW-0418">Kinase</keyword>
<protein>
    <recommendedName>
        <fullName evidence="4">2-amino-4-hydroxy-6-hydroxymethyldihydropteridine pyrophosphokinase</fullName>
        <ecNumber evidence="3">2.7.6.3</ecNumber>
    </recommendedName>
    <alternativeName>
        <fullName evidence="11">6-hydroxymethyl-7,8-dihydropterin pyrophosphokinase</fullName>
    </alternativeName>
    <alternativeName>
        <fullName evidence="12">7,8-dihydro-6-hydroxymethylpterin-pyrophosphokinase</fullName>
    </alternativeName>
</protein>
<evidence type="ECO:0000256" key="5">
    <source>
        <dbReference type="ARBA" id="ARBA00022679"/>
    </source>
</evidence>
<evidence type="ECO:0000256" key="8">
    <source>
        <dbReference type="ARBA" id="ARBA00022840"/>
    </source>
</evidence>
<dbReference type="InterPro" id="IPR000550">
    <property type="entry name" value="Hppk"/>
</dbReference>
<proteinExistence type="inferred from homology"/>
<evidence type="ECO:0000256" key="7">
    <source>
        <dbReference type="ARBA" id="ARBA00022777"/>
    </source>
</evidence>
<dbReference type="PANTHER" id="PTHR43071:SF1">
    <property type="entry name" value="2-AMINO-4-HYDROXY-6-HYDROXYMETHYLDIHYDROPTERIDINE PYROPHOSPHOKINASE"/>
    <property type="match status" value="1"/>
</dbReference>
<dbReference type="GO" id="GO:0046656">
    <property type="term" value="P:folic acid biosynthetic process"/>
    <property type="evidence" value="ECO:0007669"/>
    <property type="project" value="UniProtKB-KW"/>
</dbReference>
<dbReference type="GO" id="GO:0005524">
    <property type="term" value="F:ATP binding"/>
    <property type="evidence" value="ECO:0007669"/>
    <property type="project" value="UniProtKB-KW"/>
</dbReference>
<reference evidence="14 15" key="1">
    <citation type="submission" date="2015-09" db="EMBL/GenBank/DDBJ databases">
        <authorList>
            <consortium name="Swine Surveillance"/>
        </authorList>
    </citation>
    <scope>NUCLEOTIDE SEQUENCE [LARGE SCALE GENOMIC DNA]</scope>
    <source>
        <strain evidence="14 15">CECT 8383</strain>
    </source>
</reference>
<dbReference type="EMBL" id="CYSF01000001">
    <property type="protein sequence ID" value="CUH82880.1"/>
    <property type="molecule type" value="Genomic_DNA"/>
</dbReference>
<dbReference type="GO" id="GO:0016301">
    <property type="term" value="F:kinase activity"/>
    <property type="evidence" value="ECO:0007669"/>
    <property type="project" value="UniProtKB-KW"/>
</dbReference>
<comment type="function">
    <text evidence="10">Catalyzes the transfer of pyrophosphate from adenosine triphosphate (ATP) to 6-hydroxymethyl-7,8-dihydropterin, an enzymatic step in folate biosynthesis pathway.</text>
</comment>
<evidence type="ECO:0000259" key="13">
    <source>
        <dbReference type="Pfam" id="PF01288"/>
    </source>
</evidence>
<evidence type="ECO:0000256" key="3">
    <source>
        <dbReference type="ARBA" id="ARBA00013253"/>
    </source>
</evidence>
<keyword evidence="6" id="KW-0547">Nucleotide-binding</keyword>
<evidence type="ECO:0000256" key="1">
    <source>
        <dbReference type="ARBA" id="ARBA00005051"/>
    </source>
</evidence>
<dbReference type="AlphaFoldDB" id="A0A0P1GZC1"/>
<keyword evidence="9" id="KW-0289">Folate biosynthesis</keyword>
<evidence type="ECO:0000313" key="15">
    <source>
        <dbReference type="Proteomes" id="UP000051681"/>
    </source>
</evidence>
<dbReference type="PANTHER" id="PTHR43071">
    <property type="entry name" value="2-AMINO-4-HYDROXY-6-HYDROXYMETHYLDIHYDROPTERIDINE PYROPHOSPHOKINASE"/>
    <property type="match status" value="1"/>
</dbReference>
<keyword evidence="15" id="KW-1185">Reference proteome</keyword>
<dbReference type="InterPro" id="IPR035907">
    <property type="entry name" value="Hppk_sf"/>
</dbReference>
<accession>A0A0P1GZC1</accession>
<dbReference type="Proteomes" id="UP000051681">
    <property type="component" value="Unassembled WGS sequence"/>
</dbReference>
<sequence length="188" mass="20720">MVKNHQILIAFGGNIPLEGESPLAFIPRALTRLAELGLQGQVCSPLYQTPCFPAGAGPDYVNGALACQADLTPDAVLEILHQVEEEFGRARTSRWAGRTLDLDLLAVDQTLCPDEKTVRSWVELPLEVQKQRAPEQLILPHPRIQDRAFVLVPLREVAPDWMHPLLGKTVAEMCAELPEDAVSEVICL</sequence>
<dbReference type="Pfam" id="PF01288">
    <property type="entry name" value="HPPK"/>
    <property type="match status" value="1"/>
</dbReference>
<dbReference type="SUPFAM" id="SSF55083">
    <property type="entry name" value="6-hydroxymethyl-7,8-dihydropterin pyrophosphokinase, HPPK"/>
    <property type="match status" value="1"/>
</dbReference>
<gene>
    <name evidence="14" type="primary">folK</name>
    <name evidence="14" type="ORF">TM5383_00062</name>
</gene>
<evidence type="ECO:0000256" key="2">
    <source>
        <dbReference type="ARBA" id="ARBA00005810"/>
    </source>
</evidence>
<dbReference type="STRING" id="340021.TM5383_00062"/>
<evidence type="ECO:0000256" key="11">
    <source>
        <dbReference type="ARBA" id="ARBA00029766"/>
    </source>
</evidence>
<evidence type="ECO:0000256" key="9">
    <source>
        <dbReference type="ARBA" id="ARBA00022909"/>
    </source>
</evidence>
<dbReference type="RefSeq" id="WP_058317054.1">
    <property type="nucleotide sequence ID" value="NZ_CYSF01000001.1"/>
</dbReference>
<evidence type="ECO:0000313" key="14">
    <source>
        <dbReference type="EMBL" id="CUH82880.1"/>
    </source>
</evidence>
<dbReference type="Gene3D" id="3.30.70.560">
    <property type="entry name" value="7,8-Dihydro-6-hydroxymethylpterin-pyrophosphokinase HPPK"/>
    <property type="match status" value="1"/>
</dbReference>
<organism evidence="14 15">
    <name type="scientific">Thalassovita mediterranea</name>
    <dbReference type="NCBI Taxonomy" id="340021"/>
    <lineage>
        <taxon>Bacteria</taxon>
        <taxon>Pseudomonadati</taxon>
        <taxon>Pseudomonadota</taxon>
        <taxon>Alphaproteobacteria</taxon>
        <taxon>Rhodobacterales</taxon>
        <taxon>Roseobacteraceae</taxon>
        <taxon>Thalassovita</taxon>
    </lineage>
</organism>
<name>A0A0P1GZC1_9RHOB</name>
<comment type="pathway">
    <text evidence="1">Cofactor biosynthesis; tetrahydrofolate biosynthesis; 2-amino-4-hydroxy-6-hydroxymethyl-7,8-dihydropteridine diphosphate from 7,8-dihydroneopterin triphosphate: step 4/4.</text>
</comment>
<dbReference type="UniPathway" id="UPA00077">
    <property type="reaction ID" value="UER00155"/>
</dbReference>